<dbReference type="InterPro" id="IPR013324">
    <property type="entry name" value="RNA_pol_sigma_r3/r4-like"/>
</dbReference>
<dbReference type="SUPFAM" id="SSF88659">
    <property type="entry name" value="Sigma3 and sigma4 domains of RNA polymerase sigma factors"/>
    <property type="match status" value="1"/>
</dbReference>
<reference evidence="7 8" key="1">
    <citation type="journal article" date="2015" name="Stand. Genomic Sci.">
        <title>Genomic Encyclopedia of Bacterial and Archaeal Type Strains, Phase III: the genomes of soil and plant-associated and newly described type strains.</title>
        <authorList>
            <person name="Whitman W.B."/>
            <person name="Woyke T."/>
            <person name="Klenk H.P."/>
            <person name="Zhou Y."/>
            <person name="Lilburn T.G."/>
            <person name="Beck B.J."/>
            <person name="De Vos P."/>
            <person name="Vandamme P."/>
            <person name="Eisen J.A."/>
            <person name="Garrity G."/>
            <person name="Hugenholtz P."/>
            <person name="Kyrpides N.C."/>
        </authorList>
    </citation>
    <scope>NUCLEOTIDE SEQUENCE [LARGE SCALE GENOMIC DNA]</scope>
    <source>
        <strain evidence="7 8">VKM Ac-2538</strain>
    </source>
</reference>
<dbReference type="Proteomes" id="UP000295818">
    <property type="component" value="Unassembled WGS sequence"/>
</dbReference>
<gene>
    <name evidence="7" type="ORF">EV644_104419</name>
</gene>
<dbReference type="PANTHER" id="PTHR43133:SF25">
    <property type="entry name" value="RNA POLYMERASE SIGMA FACTOR RFAY-RELATED"/>
    <property type="match status" value="1"/>
</dbReference>
<evidence type="ECO:0000256" key="2">
    <source>
        <dbReference type="ARBA" id="ARBA00023015"/>
    </source>
</evidence>
<dbReference type="Pfam" id="PF04542">
    <property type="entry name" value="Sigma70_r2"/>
    <property type="match status" value="1"/>
</dbReference>
<evidence type="ECO:0000256" key="3">
    <source>
        <dbReference type="ARBA" id="ARBA00023082"/>
    </source>
</evidence>
<evidence type="ECO:0000256" key="4">
    <source>
        <dbReference type="ARBA" id="ARBA00023163"/>
    </source>
</evidence>
<dbReference type="InterPro" id="IPR007627">
    <property type="entry name" value="RNA_pol_sigma70_r2"/>
</dbReference>
<keyword evidence="8" id="KW-1185">Reference proteome</keyword>
<dbReference type="Pfam" id="PF08281">
    <property type="entry name" value="Sigma70_r4_2"/>
    <property type="match status" value="1"/>
</dbReference>
<organism evidence="7 8">
    <name type="scientific">Kribbella orskensis</name>
    <dbReference type="NCBI Taxonomy" id="2512216"/>
    <lineage>
        <taxon>Bacteria</taxon>
        <taxon>Bacillati</taxon>
        <taxon>Actinomycetota</taxon>
        <taxon>Actinomycetes</taxon>
        <taxon>Propionibacteriales</taxon>
        <taxon>Kribbellaceae</taxon>
        <taxon>Kribbella</taxon>
    </lineage>
</organism>
<feature type="domain" description="RNA polymerase sigma factor 70 region 4 type 2" evidence="6">
    <location>
        <begin position="137"/>
        <end position="188"/>
    </location>
</feature>
<keyword evidence="2" id="KW-0805">Transcription regulation</keyword>
<dbReference type="Gene3D" id="1.10.1740.10">
    <property type="match status" value="1"/>
</dbReference>
<keyword evidence="4" id="KW-0804">Transcription</keyword>
<name>A0ABY2BNB3_9ACTN</name>
<dbReference type="InterPro" id="IPR039425">
    <property type="entry name" value="RNA_pol_sigma-70-like"/>
</dbReference>
<dbReference type="InterPro" id="IPR014284">
    <property type="entry name" value="RNA_pol_sigma-70_dom"/>
</dbReference>
<accession>A0ABY2BNB3</accession>
<comment type="similarity">
    <text evidence="1">Belongs to the sigma-70 factor family. ECF subfamily.</text>
</comment>
<dbReference type="InterPro" id="IPR013325">
    <property type="entry name" value="RNA_pol_sigma_r2"/>
</dbReference>
<dbReference type="InterPro" id="IPR036388">
    <property type="entry name" value="WH-like_DNA-bd_sf"/>
</dbReference>
<evidence type="ECO:0000313" key="8">
    <source>
        <dbReference type="Proteomes" id="UP000295818"/>
    </source>
</evidence>
<evidence type="ECO:0000259" key="6">
    <source>
        <dbReference type="Pfam" id="PF08281"/>
    </source>
</evidence>
<dbReference type="InterPro" id="IPR013249">
    <property type="entry name" value="RNA_pol_sigma70_r4_t2"/>
</dbReference>
<comment type="caution">
    <text evidence="7">The sequence shown here is derived from an EMBL/GenBank/DDBJ whole genome shotgun (WGS) entry which is preliminary data.</text>
</comment>
<dbReference type="PANTHER" id="PTHR43133">
    <property type="entry name" value="RNA POLYMERASE ECF-TYPE SIGMA FACTO"/>
    <property type="match status" value="1"/>
</dbReference>
<sequence length="201" mass="22266">MAASPRSTLSDDREAWERLRVADEQALADLFHRHSDAVYNFAFRRTSSWASAEDVVQATFVALWRRARAGRIDRLTLATARPLLLVMAGYECGNVLRSTRRQTALTDRVELIDHSGTVPDHSGAAADRVDDERAMSEIRRLLDRIPAKQREAVELVIWSECSIAEAARALGVPEGTVKSRLSRARTRLAGLLDLGTTEGLG</sequence>
<proteinExistence type="inferred from homology"/>
<keyword evidence="3" id="KW-0731">Sigma factor</keyword>
<dbReference type="NCBIfam" id="TIGR02937">
    <property type="entry name" value="sigma70-ECF"/>
    <property type="match status" value="1"/>
</dbReference>
<dbReference type="EMBL" id="SLWM01000004">
    <property type="protein sequence ID" value="TCO25915.1"/>
    <property type="molecule type" value="Genomic_DNA"/>
</dbReference>
<evidence type="ECO:0000313" key="7">
    <source>
        <dbReference type="EMBL" id="TCO25915.1"/>
    </source>
</evidence>
<dbReference type="Gene3D" id="1.10.10.10">
    <property type="entry name" value="Winged helix-like DNA-binding domain superfamily/Winged helix DNA-binding domain"/>
    <property type="match status" value="1"/>
</dbReference>
<feature type="domain" description="RNA polymerase sigma-70 region 2" evidence="5">
    <location>
        <begin position="30"/>
        <end position="68"/>
    </location>
</feature>
<evidence type="ECO:0000259" key="5">
    <source>
        <dbReference type="Pfam" id="PF04542"/>
    </source>
</evidence>
<dbReference type="SUPFAM" id="SSF88946">
    <property type="entry name" value="Sigma2 domain of RNA polymerase sigma factors"/>
    <property type="match status" value="1"/>
</dbReference>
<dbReference type="CDD" id="cd06171">
    <property type="entry name" value="Sigma70_r4"/>
    <property type="match status" value="1"/>
</dbReference>
<evidence type="ECO:0000256" key="1">
    <source>
        <dbReference type="ARBA" id="ARBA00010641"/>
    </source>
</evidence>
<protein>
    <submittedName>
        <fullName evidence="7">RNA polymerase sigma-70 factor (ECF subfamily)</fullName>
    </submittedName>
</protein>